<evidence type="ECO:0000313" key="5">
    <source>
        <dbReference type="EMBL" id="SDL87892.1"/>
    </source>
</evidence>
<dbReference type="EMBL" id="FNET01000014">
    <property type="protein sequence ID" value="SDL87892.1"/>
    <property type="molecule type" value="Genomic_DNA"/>
</dbReference>
<dbReference type="PANTHER" id="PTHR46796:SF13">
    <property type="entry name" value="HTH-TYPE TRANSCRIPTIONAL ACTIVATOR RHAS"/>
    <property type="match status" value="1"/>
</dbReference>
<protein>
    <submittedName>
        <fullName evidence="5">AraC-type DNA-binding protein</fullName>
    </submittedName>
</protein>
<organism evidence="5 6">
    <name type="scientific">Lentzea albidocapillata subsp. violacea</name>
    <dbReference type="NCBI Taxonomy" id="128104"/>
    <lineage>
        <taxon>Bacteria</taxon>
        <taxon>Bacillati</taxon>
        <taxon>Actinomycetota</taxon>
        <taxon>Actinomycetes</taxon>
        <taxon>Pseudonocardiales</taxon>
        <taxon>Pseudonocardiaceae</taxon>
        <taxon>Lentzea</taxon>
    </lineage>
</organism>
<sequence length="271" mass="28808">MGESSSMMFDRAGRIVDGMEPFDELLRGVRADGAGVRRTEIDGTRVLPGLTLYAVASGEMTVRGETARAGDILVVQESVAAQGRASVVSGTYEIKGAVARRLTAVLPDALVAQGEERCAEFYANIGMEGPGVVADRLLDWLMVCALKEWFEREHGDGWLGARADAVVGPVLEAMHANPERAWTLALLAKEAGVARTTLAGRFAKLVGVPPLTYLTEWRMALAADLLAESSATVASVARKVGYADAFGFSAAFKRVHGFSPSECRTRCAASA</sequence>
<dbReference type="GO" id="GO:0003700">
    <property type="term" value="F:DNA-binding transcription factor activity"/>
    <property type="evidence" value="ECO:0007669"/>
    <property type="project" value="InterPro"/>
</dbReference>
<dbReference type="InterPro" id="IPR018062">
    <property type="entry name" value="HTH_AraC-typ_CS"/>
</dbReference>
<dbReference type="GO" id="GO:0043565">
    <property type="term" value="F:sequence-specific DNA binding"/>
    <property type="evidence" value="ECO:0007669"/>
    <property type="project" value="InterPro"/>
</dbReference>
<accession>A0A1G9NMT0</accession>
<dbReference type="InterPro" id="IPR018060">
    <property type="entry name" value="HTH_AraC"/>
</dbReference>
<dbReference type="SMART" id="SM00342">
    <property type="entry name" value="HTH_ARAC"/>
    <property type="match status" value="1"/>
</dbReference>
<evidence type="ECO:0000256" key="3">
    <source>
        <dbReference type="ARBA" id="ARBA00023163"/>
    </source>
</evidence>
<dbReference type="PROSITE" id="PS01124">
    <property type="entry name" value="HTH_ARAC_FAMILY_2"/>
    <property type="match status" value="1"/>
</dbReference>
<dbReference type="InterPro" id="IPR050204">
    <property type="entry name" value="AraC_XylS_family_regulators"/>
</dbReference>
<dbReference type="PROSITE" id="PS00041">
    <property type="entry name" value="HTH_ARAC_FAMILY_1"/>
    <property type="match status" value="1"/>
</dbReference>
<keyword evidence="1" id="KW-0805">Transcription regulation</keyword>
<gene>
    <name evidence="5" type="ORF">SAMN04488074_11486</name>
</gene>
<dbReference type="Pfam" id="PF12833">
    <property type="entry name" value="HTH_18"/>
    <property type="match status" value="1"/>
</dbReference>
<feature type="domain" description="HTH araC/xylS-type" evidence="4">
    <location>
        <begin position="168"/>
        <end position="266"/>
    </location>
</feature>
<keyword evidence="3" id="KW-0804">Transcription</keyword>
<proteinExistence type="predicted"/>
<evidence type="ECO:0000313" key="6">
    <source>
        <dbReference type="Proteomes" id="UP000199682"/>
    </source>
</evidence>
<evidence type="ECO:0000259" key="4">
    <source>
        <dbReference type="PROSITE" id="PS01124"/>
    </source>
</evidence>
<reference evidence="6" key="1">
    <citation type="submission" date="2016-10" db="EMBL/GenBank/DDBJ databases">
        <authorList>
            <person name="Varghese N."/>
            <person name="Submissions S."/>
        </authorList>
    </citation>
    <scope>NUCLEOTIDE SEQUENCE [LARGE SCALE GENOMIC DNA]</scope>
    <source>
        <strain evidence="6">DSM 44796</strain>
    </source>
</reference>
<dbReference type="SUPFAM" id="SSF46689">
    <property type="entry name" value="Homeodomain-like"/>
    <property type="match status" value="2"/>
</dbReference>
<evidence type="ECO:0000256" key="1">
    <source>
        <dbReference type="ARBA" id="ARBA00023015"/>
    </source>
</evidence>
<name>A0A1G9NMT0_9PSEU</name>
<dbReference type="AlphaFoldDB" id="A0A1G9NMT0"/>
<dbReference type="RefSeq" id="WP_218130975.1">
    <property type="nucleotide sequence ID" value="NZ_FNET01000014.1"/>
</dbReference>
<dbReference type="InterPro" id="IPR009057">
    <property type="entry name" value="Homeodomain-like_sf"/>
</dbReference>
<evidence type="ECO:0000256" key="2">
    <source>
        <dbReference type="ARBA" id="ARBA00023125"/>
    </source>
</evidence>
<keyword evidence="2 5" id="KW-0238">DNA-binding</keyword>
<dbReference type="Gene3D" id="1.10.10.60">
    <property type="entry name" value="Homeodomain-like"/>
    <property type="match status" value="1"/>
</dbReference>
<dbReference type="InterPro" id="IPR032783">
    <property type="entry name" value="AraC_lig"/>
</dbReference>
<dbReference type="PANTHER" id="PTHR46796">
    <property type="entry name" value="HTH-TYPE TRANSCRIPTIONAL ACTIVATOR RHAS-RELATED"/>
    <property type="match status" value="1"/>
</dbReference>
<dbReference type="Pfam" id="PF12852">
    <property type="entry name" value="Cupin_6"/>
    <property type="match status" value="1"/>
</dbReference>
<dbReference type="Proteomes" id="UP000199682">
    <property type="component" value="Unassembled WGS sequence"/>
</dbReference>